<dbReference type="InterPro" id="IPR027417">
    <property type="entry name" value="P-loop_NTPase"/>
</dbReference>
<dbReference type="InterPro" id="IPR000808">
    <property type="entry name" value="Mrp-like_CS"/>
</dbReference>
<comment type="similarity">
    <text evidence="6">Belongs to the Mrp/NBP35 ATP-binding proteins family.</text>
</comment>
<evidence type="ECO:0000313" key="8">
    <source>
        <dbReference type="EMBL" id="RJP22130.1"/>
    </source>
</evidence>
<dbReference type="GO" id="GO:0016226">
    <property type="term" value="P:iron-sulfur cluster assembly"/>
    <property type="evidence" value="ECO:0007669"/>
    <property type="project" value="InterPro"/>
</dbReference>
<evidence type="ECO:0000256" key="3">
    <source>
        <dbReference type="ARBA" id="ARBA00022840"/>
    </source>
</evidence>
<evidence type="ECO:0000256" key="4">
    <source>
        <dbReference type="ARBA" id="ARBA00023004"/>
    </source>
</evidence>
<keyword evidence="1 6" id="KW-0479">Metal-binding</keyword>
<dbReference type="InterPro" id="IPR019591">
    <property type="entry name" value="Mrp/NBP35_ATP-bd"/>
</dbReference>
<keyword evidence="4 6" id="KW-0408">Iron</keyword>
<comment type="caution">
    <text evidence="8">The sequence shown here is derived from an EMBL/GenBank/DDBJ whole genome shotgun (WGS) entry which is preliminary data.</text>
</comment>
<protein>
    <recommendedName>
        <fullName evidence="6">Iron-sulfur cluster carrier protein</fullName>
    </recommendedName>
</protein>
<dbReference type="Pfam" id="PF10609">
    <property type="entry name" value="ParA"/>
    <property type="match status" value="1"/>
</dbReference>
<dbReference type="AlphaFoldDB" id="A0A3A4NYC9"/>
<dbReference type="Proteomes" id="UP000265882">
    <property type="component" value="Unassembled WGS sequence"/>
</dbReference>
<dbReference type="CDD" id="cd02037">
    <property type="entry name" value="Mrp_NBP35"/>
    <property type="match status" value="1"/>
</dbReference>
<proteinExistence type="inferred from homology"/>
<evidence type="ECO:0000256" key="2">
    <source>
        <dbReference type="ARBA" id="ARBA00022741"/>
    </source>
</evidence>
<comment type="function">
    <text evidence="6">Binds and transfers iron-sulfur (Fe-S) clusters to target apoproteins. Can hydrolyze ATP.</text>
</comment>
<accession>A0A3A4NYC9</accession>
<dbReference type="FunFam" id="3.40.50.300:FF:001119">
    <property type="entry name" value="Iron-sulfur cluster carrier protein"/>
    <property type="match status" value="1"/>
</dbReference>
<dbReference type="GO" id="GO:0046872">
    <property type="term" value="F:metal ion binding"/>
    <property type="evidence" value="ECO:0007669"/>
    <property type="project" value="UniProtKB-KW"/>
</dbReference>
<dbReference type="PANTHER" id="PTHR23264">
    <property type="entry name" value="NUCLEOTIDE-BINDING PROTEIN NBP35 YEAST -RELATED"/>
    <property type="match status" value="1"/>
</dbReference>
<keyword evidence="3 6" id="KW-0067">ATP-binding</keyword>
<feature type="region of interest" description="Disordered" evidence="7">
    <location>
        <begin position="1"/>
        <end position="22"/>
    </location>
</feature>
<keyword evidence="5 6" id="KW-0411">Iron-sulfur</keyword>
<dbReference type="HAMAP" id="MF_02040">
    <property type="entry name" value="Mrp_NBP35"/>
    <property type="match status" value="1"/>
</dbReference>
<dbReference type="GO" id="GO:0005524">
    <property type="term" value="F:ATP binding"/>
    <property type="evidence" value="ECO:0007669"/>
    <property type="project" value="UniProtKB-UniRule"/>
</dbReference>
<dbReference type="PANTHER" id="PTHR23264:SF19">
    <property type="entry name" value="CYTOSOLIC FE-S CLUSTER ASSEMBLY FACTOR NUBP2"/>
    <property type="match status" value="1"/>
</dbReference>
<evidence type="ECO:0000256" key="1">
    <source>
        <dbReference type="ARBA" id="ARBA00022723"/>
    </source>
</evidence>
<feature type="compositionally biased region" description="Basic and acidic residues" evidence="7">
    <location>
        <begin position="10"/>
        <end position="22"/>
    </location>
</feature>
<gene>
    <name evidence="8" type="ORF">C4520_08725</name>
</gene>
<organism evidence="8 9">
    <name type="scientific">Abyssobacteria bacterium (strain SURF_5)</name>
    <dbReference type="NCBI Taxonomy" id="2093360"/>
    <lineage>
        <taxon>Bacteria</taxon>
        <taxon>Pseudomonadati</taxon>
        <taxon>Candidatus Hydrogenedentota</taxon>
        <taxon>Candidatus Abyssobacteria</taxon>
    </lineage>
</organism>
<keyword evidence="2 6" id="KW-0547">Nucleotide-binding</keyword>
<feature type="binding site" evidence="6">
    <location>
        <begin position="50"/>
        <end position="57"/>
    </location>
    <ligand>
        <name>ATP</name>
        <dbReference type="ChEBI" id="CHEBI:30616"/>
    </ligand>
</feature>
<evidence type="ECO:0000256" key="5">
    <source>
        <dbReference type="ARBA" id="ARBA00023014"/>
    </source>
</evidence>
<dbReference type="PROSITE" id="PS01215">
    <property type="entry name" value="MRP"/>
    <property type="match status" value="1"/>
</dbReference>
<evidence type="ECO:0000256" key="6">
    <source>
        <dbReference type="HAMAP-Rule" id="MF_02040"/>
    </source>
</evidence>
<dbReference type="EMBL" id="QZKU01000061">
    <property type="protein sequence ID" value="RJP22130.1"/>
    <property type="molecule type" value="Genomic_DNA"/>
</dbReference>
<dbReference type="GO" id="GO:0140663">
    <property type="term" value="F:ATP-dependent FeS chaperone activity"/>
    <property type="evidence" value="ECO:0007669"/>
    <property type="project" value="InterPro"/>
</dbReference>
<reference evidence="8 9" key="1">
    <citation type="journal article" date="2017" name="ISME J.">
        <title>Energy and carbon metabolisms in a deep terrestrial subsurface fluid microbial community.</title>
        <authorList>
            <person name="Momper L."/>
            <person name="Jungbluth S.P."/>
            <person name="Lee M.D."/>
            <person name="Amend J.P."/>
        </authorList>
    </citation>
    <scope>NUCLEOTIDE SEQUENCE [LARGE SCALE GENOMIC DNA]</scope>
    <source>
        <strain evidence="8">SURF_5</strain>
    </source>
</reference>
<name>A0A3A4NYC9_ABYX5</name>
<dbReference type="GO" id="GO:0016887">
    <property type="term" value="F:ATP hydrolysis activity"/>
    <property type="evidence" value="ECO:0007669"/>
    <property type="project" value="UniProtKB-UniRule"/>
</dbReference>
<comment type="subunit">
    <text evidence="6">Homodimer.</text>
</comment>
<dbReference type="SUPFAM" id="SSF52540">
    <property type="entry name" value="P-loop containing nucleoside triphosphate hydrolases"/>
    <property type="match status" value="1"/>
</dbReference>
<dbReference type="GO" id="GO:0005829">
    <property type="term" value="C:cytosol"/>
    <property type="evidence" value="ECO:0007669"/>
    <property type="project" value="TreeGrafter"/>
</dbReference>
<sequence>MEATECGTCGKDDCSAKTQKKDEDTKDFLDRQALQKRMCKIKHKVVVLSGKGGVGKSTVAVNMAMSLALAKRKVGLLDVDVHGPSVPTLLGLEGYRPNVVDGTIYPTLFEDKLKVMSLGFFLPRHDDAVIWRGPVKMGLIKQFLRDVEWGTLDYLVIDCPPGTGDEPLSVVQLIEDASGAVIVTTPQQVALADVRKSISFCRTVNLRVIGVIENMSGFICPTCGSRHEIFKSGGGQKMAAEMGVPFLGKIPIDPLVVTASDDGQPFCRRFAGTQTAKAFEEVIHPILAMGDVQSVKA</sequence>
<keyword evidence="6" id="KW-0378">Hydrolase</keyword>
<dbReference type="InterPro" id="IPR033756">
    <property type="entry name" value="YlxH/NBP35"/>
</dbReference>
<dbReference type="Gene3D" id="3.40.50.300">
    <property type="entry name" value="P-loop containing nucleotide triphosphate hydrolases"/>
    <property type="match status" value="1"/>
</dbReference>
<evidence type="ECO:0000256" key="7">
    <source>
        <dbReference type="SAM" id="MobiDB-lite"/>
    </source>
</evidence>
<evidence type="ECO:0000313" key="9">
    <source>
        <dbReference type="Proteomes" id="UP000265882"/>
    </source>
</evidence>
<dbReference type="GO" id="GO:0051536">
    <property type="term" value="F:iron-sulfur cluster binding"/>
    <property type="evidence" value="ECO:0007669"/>
    <property type="project" value="UniProtKB-UniRule"/>
</dbReference>